<gene>
    <name evidence="1" type="ORF">Fcan01_21951</name>
</gene>
<proteinExistence type="predicted"/>
<dbReference type="EMBL" id="LNIX01000023">
    <property type="protein sequence ID" value="OXA43241.1"/>
    <property type="molecule type" value="Genomic_DNA"/>
</dbReference>
<keyword evidence="2" id="KW-1185">Reference proteome</keyword>
<name>A0A226DF89_FOLCA</name>
<reference evidence="1 2" key="1">
    <citation type="submission" date="2015-12" db="EMBL/GenBank/DDBJ databases">
        <title>The genome of Folsomia candida.</title>
        <authorList>
            <person name="Faddeeva A."/>
            <person name="Derks M.F."/>
            <person name="Anvar Y."/>
            <person name="Smit S."/>
            <person name="Van Straalen N."/>
            <person name="Roelofs D."/>
        </authorList>
    </citation>
    <scope>NUCLEOTIDE SEQUENCE [LARGE SCALE GENOMIC DNA]</scope>
    <source>
        <strain evidence="1 2">VU population</strain>
        <tissue evidence="1">Whole body</tissue>
    </source>
</reference>
<dbReference type="Proteomes" id="UP000198287">
    <property type="component" value="Unassembled WGS sequence"/>
</dbReference>
<organism evidence="1 2">
    <name type="scientific">Folsomia candida</name>
    <name type="common">Springtail</name>
    <dbReference type="NCBI Taxonomy" id="158441"/>
    <lineage>
        <taxon>Eukaryota</taxon>
        <taxon>Metazoa</taxon>
        <taxon>Ecdysozoa</taxon>
        <taxon>Arthropoda</taxon>
        <taxon>Hexapoda</taxon>
        <taxon>Collembola</taxon>
        <taxon>Entomobryomorpha</taxon>
        <taxon>Isotomoidea</taxon>
        <taxon>Isotomidae</taxon>
        <taxon>Proisotominae</taxon>
        <taxon>Folsomia</taxon>
    </lineage>
</organism>
<comment type="caution">
    <text evidence="1">The sequence shown here is derived from an EMBL/GenBank/DDBJ whole genome shotgun (WGS) entry which is preliminary data.</text>
</comment>
<sequence length="214" mass="24038">MNTVGDGTQKSDQLRVKIVAGSFVRKVENVFLYTSISPLIYKSQFKFSKIIPVDLNGGKCEVSLTHCFLLKKSHIFIEAIENRLGLIESVKISLFHTDFLRLRRNVVIDSIRDGLGSAFSFCCSLVTNADMDSIFTTQSYVKEHLGKMKDSIITDHSNILVMENFTSDVQAALDHYQYTTNSDSNCTKEKRGLDSEKSPIKTGCQSTPIRFCSQ</sequence>
<evidence type="ECO:0000313" key="1">
    <source>
        <dbReference type="EMBL" id="OXA43241.1"/>
    </source>
</evidence>
<dbReference type="AlphaFoldDB" id="A0A226DF89"/>
<evidence type="ECO:0000313" key="2">
    <source>
        <dbReference type="Proteomes" id="UP000198287"/>
    </source>
</evidence>
<protein>
    <submittedName>
        <fullName evidence="1">Uncharacterized protein</fullName>
    </submittedName>
</protein>
<accession>A0A226DF89</accession>